<dbReference type="Proteomes" id="UP000314294">
    <property type="component" value="Unassembled WGS sequence"/>
</dbReference>
<evidence type="ECO:0000256" key="1">
    <source>
        <dbReference type="SAM" id="Phobius"/>
    </source>
</evidence>
<evidence type="ECO:0000313" key="2">
    <source>
        <dbReference type="EMBL" id="TNN86307.1"/>
    </source>
</evidence>
<name>A0A4Z2J8G2_9TELE</name>
<protein>
    <submittedName>
        <fullName evidence="2">Uncharacterized protein</fullName>
    </submittedName>
</protein>
<proteinExistence type="predicted"/>
<reference evidence="2 3" key="1">
    <citation type="submission" date="2019-03" db="EMBL/GenBank/DDBJ databases">
        <title>First draft genome of Liparis tanakae, snailfish: a comprehensive survey of snailfish specific genes.</title>
        <authorList>
            <person name="Kim W."/>
            <person name="Song I."/>
            <person name="Jeong J.-H."/>
            <person name="Kim D."/>
            <person name="Kim S."/>
            <person name="Ryu S."/>
            <person name="Song J.Y."/>
            <person name="Lee S.K."/>
        </authorList>
    </citation>
    <scope>NUCLEOTIDE SEQUENCE [LARGE SCALE GENOMIC DNA]</scope>
    <source>
        <tissue evidence="2">Muscle</tissue>
    </source>
</reference>
<keyword evidence="3" id="KW-1185">Reference proteome</keyword>
<organism evidence="2 3">
    <name type="scientific">Liparis tanakae</name>
    <name type="common">Tanaka's snailfish</name>
    <dbReference type="NCBI Taxonomy" id="230148"/>
    <lineage>
        <taxon>Eukaryota</taxon>
        <taxon>Metazoa</taxon>
        <taxon>Chordata</taxon>
        <taxon>Craniata</taxon>
        <taxon>Vertebrata</taxon>
        <taxon>Euteleostomi</taxon>
        <taxon>Actinopterygii</taxon>
        <taxon>Neopterygii</taxon>
        <taxon>Teleostei</taxon>
        <taxon>Neoteleostei</taxon>
        <taxon>Acanthomorphata</taxon>
        <taxon>Eupercaria</taxon>
        <taxon>Perciformes</taxon>
        <taxon>Cottioidei</taxon>
        <taxon>Cottales</taxon>
        <taxon>Liparidae</taxon>
        <taxon>Liparis</taxon>
    </lineage>
</organism>
<keyword evidence="1" id="KW-0812">Transmembrane</keyword>
<keyword evidence="1" id="KW-1133">Transmembrane helix</keyword>
<comment type="caution">
    <text evidence="2">The sequence shown here is derived from an EMBL/GenBank/DDBJ whole genome shotgun (WGS) entry which is preliminary data.</text>
</comment>
<keyword evidence="1" id="KW-0472">Membrane</keyword>
<sequence>MAAKGITNKATSKSANASDTMKYDNWLTSECHHDQQVAKHCHDDNNGEKDGQNNCLQRSQEFLLLLLLLLLLSSFFYLHSLKESRARLQEKITPKPEEQPDHVD</sequence>
<dbReference type="EMBL" id="SRLO01000016">
    <property type="protein sequence ID" value="TNN86307.1"/>
    <property type="molecule type" value="Genomic_DNA"/>
</dbReference>
<accession>A0A4Z2J8G2</accession>
<evidence type="ECO:0000313" key="3">
    <source>
        <dbReference type="Proteomes" id="UP000314294"/>
    </source>
</evidence>
<feature type="transmembrane region" description="Helical" evidence="1">
    <location>
        <begin position="62"/>
        <end position="81"/>
    </location>
</feature>
<dbReference type="AlphaFoldDB" id="A0A4Z2J8G2"/>
<gene>
    <name evidence="2" type="ORF">EYF80_003392</name>
</gene>